<name>L5MGD1_MYODS</name>
<reference evidence="3" key="1">
    <citation type="journal article" date="2013" name="Science">
        <title>Comparative analysis of bat genomes provides insight into the evolution of flight and immunity.</title>
        <authorList>
            <person name="Zhang G."/>
            <person name="Cowled C."/>
            <person name="Shi Z."/>
            <person name="Huang Z."/>
            <person name="Bishop-Lilly K.A."/>
            <person name="Fang X."/>
            <person name="Wynne J.W."/>
            <person name="Xiong Z."/>
            <person name="Baker M.L."/>
            <person name="Zhao W."/>
            <person name="Tachedjian M."/>
            <person name="Zhu Y."/>
            <person name="Zhou P."/>
            <person name="Jiang X."/>
            <person name="Ng J."/>
            <person name="Yang L."/>
            <person name="Wu L."/>
            <person name="Xiao J."/>
            <person name="Feng Y."/>
            <person name="Chen Y."/>
            <person name="Sun X."/>
            <person name="Zhang Y."/>
            <person name="Marsh G.A."/>
            <person name="Crameri G."/>
            <person name="Broder C.C."/>
            <person name="Frey K.G."/>
            <person name="Wang L.F."/>
            <person name="Wang J."/>
        </authorList>
    </citation>
    <scope>NUCLEOTIDE SEQUENCE [LARGE SCALE GENOMIC DNA]</scope>
</reference>
<keyword evidence="3" id="KW-1185">Reference proteome</keyword>
<sequence length="157" mass="17040">MPGDTPLGPLNKEAKAGVLRQPSGRCLRLEAERGNSGFRGSPKGDAFVSSMSHLGAQVLAVTPLPEEMAAQRASNRLLLARSHPLRRRPVYRPFAYTEMASQPDPILFDEKKEIQQPEDGEVDRAEPVTSSPREHTRALSSPRHGALGRQSGSPGLP</sequence>
<evidence type="ECO:0000313" key="3">
    <source>
        <dbReference type="Proteomes" id="UP000010556"/>
    </source>
</evidence>
<organism evidence="2 3">
    <name type="scientific">Myotis davidii</name>
    <name type="common">David's myotis</name>
    <dbReference type="NCBI Taxonomy" id="225400"/>
    <lineage>
        <taxon>Eukaryota</taxon>
        <taxon>Metazoa</taxon>
        <taxon>Chordata</taxon>
        <taxon>Craniata</taxon>
        <taxon>Vertebrata</taxon>
        <taxon>Euteleostomi</taxon>
        <taxon>Mammalia</taxon>
        <taxon>Eutheria</taxon>
        <taxon>Laurasiatheria</taxon>
        <taxon>Chiroptera</taxon>
        <taxon>Yangochiroptera</taxon>
        <taxon>Vespertilionidae</taxon>
        <taxon>Myotis</taxon>
    </lineage>
</organism>
<feature type="region of interest" description="Disordered" evidence="1">
    <location>
        <begin position="101"/>
        <end position="157"/>
    </location>
</feature>
<evidence type="ECO:0000256" key="1">
    <source>
        <dbReference type="SAM" id="MobiDB-lite"/>
    </source>
</evidence>
<gene>
    <name evidence="2" type="ORF">MDA_GLEAN10011209</name>
</gene>
<dbReference type="EMBL" id="KB100545">
    <property type="protein sequence ID" value="ELK37372.1"/>
    <property type="molecule type" value="Genomic_DNA"/>
</dbReference>
<feature type="compositionally biased region" description="Basic and acidic residues" evidence="1">
    <location>
        <begin position="122"/>
        <end position="137"/>
    </location>
</feature>
<accession>L5MGD1</accession>
<dbReference type="Proteomes" id="UP000010556">
    <property type="component" value="Unassembled WGS sequence"/>
</dbReference>
<protein>
    <submittedName>
        <fullName evidence="2">Uncharacterized protein</fullName>
    </submittedName>
</protein>
<proteinExistence type="predicted"/>
<dbReference type="AlphaFoldDB" id="L5MGD1"/>
<evidence type="ECO:0000313" key="2">
    <source>
        <dbReference type="EMBL" id="ELK37372.1"/>
    </source>
</evidence>
<feature type="region of interest" description="Disordered" evidence="1">
    <location>
        <begin position="1"/>
        <end position="21"/>
    </location>
</feature>